<accession>A0A1F6N9A6</accession>
<dbReference type="EMBL" id="MFQK01000048">
    <property type="protein sequence ID" value="OGH80431.1"/>
    <property type="molecule type" value="Genomic_DNA"/>
</dbReference>
<reference evidence="1 2" key="1">
    <citation type="journal article" date="2016" name="Nat. Commun.">
        <title>Thousands of microbial genomes shed light on interconnected biogeochemical processes in an aquifer system.</title>
        <authorList>
            <person name="Anantharaman K."/>
            <person name="Brown C.T."/>
            <person name="Hug L.A."/>
            <person name="Sharon I."/>
            <person name="Castelle C.J."/>
            <person name="Probst A.J."/>
            <person name="Thomas B.C."/>
            <person name="Singh A."/>
            <person name="Wilkins M.J."/>
            <person name="Karaoz U."/>
            <person name="Brodie E.L."/>
            <person name="Williams K.H."/>
            <person name="Hubbard S.S."/>
            <person name="Banfield J.F."/>
        </authorList>
    </citation>
    <scope>NUCLEOTIDE SEQUENCE [LARGE SCALE GENOMIC DNA]</scope>
</reference>
<comment type="caution">
    <text evidence="1">The sequence shown here is derived from an EMBL/GenBank/DDBJ whole genome shotgun (WGS) entry which is preliminary data.</text>
</comment>
<proteinExistence type="predicted"/>
<protein>
    <submittedName>
        <fullName evidence="1">Uncharacterized protein</fullName>
    </submittedName>
</protein>
<organism evidence="1 2">
    <name type="scientific">Candidatus Magasanikbacteria bacterium RIFCSPLOWO2_02_FULL_44_11</name>
    <dbReference type="NCBI Taxonomy" id="1798689"/>
    <lineage>
        <taxon>Bacteria</taxon>
        <taxon>Candidatus Magasanikiibacteriota</taxon>
    </lineage>
</organism>
<name>A0A1F6N9A6_9BACT</name>
<gene>
    <name evidence="1" type="ORF">A3I29_00580</name>
</gene>
<sequence>MPKIGKVNVPGTTHTRPVFRDAAGNTYLGFHGRGARVAIGKSRDGADAFEKASFEAAKAASPKKRGWLW</sequence>
<dbReference type="AlphaFoldDB" id="A0A1F6N9A6"/>
<dbReference type="STRING" id="1798689.A3I29_00580"/>
<evidence type="ECO:0000313" key="1">
    <source>
        <dbReference type="EMBL" id="OGH80431.1"/>
    </source>
</evidence>
<evidence type="ECO:0000313" key="2">
    <source>
        <dbReference type="Proteomes" id="UP000178726"/>
    </source>
</evidence>
<dbReference type="Proteomes" id="UP000178726">
    <property type="component" value="Unassembled WGS sequence"/>
</dbReference>